<keyword evidence="1" id="KW-0732">Signal</keyword>
<proteinExistence type="predicted"/>
<gene>
    <name evidence="2" type="ORF">K7432_002512</name>
</gene>
<evidence type="ECO:0000313" key="3">
    <source>
        <dbReference type="Proteomes" id="UP001479436"/>
    </source>
</evidence>
<accession>A0ABR2X1D3</accession>
<keyword evidence="3" id="KW-1185">Reference proteome</keyword>
<evidence type="ECO:0000256" key="1">
    <source>
        <dbReference type="SAM" id="SignalP"/>
    </source>
</evidence>
<name>A0ABR2X1D3_9FUNG</name>
<protein>
    <submittedName>
        <fullName evidence="2">Uncharacterized protein</fullName>
    </submittedName>
</protein>
<dbReference type="Proteomes" id="UP001479436">
    <property type="component" value="Unassembled WGS sequence"/>
</dbReference>
<sequence>MRLHYIAFALLALPFVAHAAEPKEADLDAGGLGLTIVKTLLKVGLRKVNTKSACQACKGLCNRIFSGSTKDICKYEVCVGTLGGVETTEKKPSCTLIK</sequence>
<evidence type="ECO:0000313" key="2">
    <source>
        <dbReference type="EMBL" id="KAK9767577.1"/>
    </source>
</evidence>
<feature type="chain" id="PRO_5045909430" evidence="1">
    <location>
        <begin position="20"/>
        <end position="98"/>
    </location>
</feature>
<dbReference type="EMBL" id="JASJQH010000068">
    <property type="protein sequence ID" value="KAK9767577.1"/>
    <property type="molecule type" value="Genomic_DNA"/>
</dbReference>
<comment type="caution">
    <text evidence="2">The sequence shown here is derived from an EMBL/GenBank/DDBJ whole genome shotgun (WGS) entry which is preliminary data.</text>
</comment>
<reference evidence="2 3" key="1">
    <citation type="submission" date="2023-04" db="EMBL/GenBank/DDBJ databases">
        <title>Genome of Basidiobolus ranarum AG-B5.</title>
        <authorList>
            <person name="Stajich J.E."/>
            <person name="Carter-House D."/>
            <person name="Gryganskyi A."/>
        </authorList>
    </citation>
    <scope>NUCLEOTIDE SEQUENCE [LARGE SCALE GENOMIC DNA]</scope>
    <source>
        <strain evidence="2 3">AG-B5</strain>
    </source>
</reference>
<feature type="signal peptide" evidence="1">
    <location>
        <begin position="1"/>
        <end position="19"/>
    </location>
</feature>
<organism evidence="2 3">
    <name type="scientific">Basidiobolus ranarum</name>
    <dbReference type="NCBI Taxonomy" id="34480"/>
    <lineage>
        <taxon>Eukaryota</taxon>
        <taxon>Fungi</taxon>
        <taxon>Fungi incertae sedis</taxon>
        <taxon>Zoopagomycota</taxon>
        <taxon>Entomophthoromycotina</taxon>
        <taxon>Basidiobolomycetes</taxon>
        <taxon>Basidiobolales</taxon>
        <taxon>Basidiobolaceae</taxon>
        <taxon>Basidiobolus</taxon>
    </lineage>
</organism>